<dbReference type="Gene3D" id="3.10.20.30">
    <property type="match status" value="1"/>
</dbReference>
<dbReference type="AlphaFoldDB" id="A0AAE3L224"/>
<dbReference type="InterPro" id="IPR053833">
    <property type="entry name" value="SAMP2"/>
</dbReference>
<name>A0AAE3L224_9EURY</name>
<organism evidence="1 2">
    <name type="scientific">Methanolobus chelungpuianus</name>
    <dbReference type="NCBI Taxonomy" id="502115"/>
    <lineage>
        <taxon>Archaea</taxon>
        <taxon>Methanobacteriati</taxon>
        <taxon>Methanobacteriota</taxon>
        <taxon>Stenosarchaea group</taxon>
        <taxon>Methanomicrobia</taxon>
        <taxon>Methanosarcinales</taxon>
        <taxon>Methanosarcinaceae</taxon>
        <taxon>Methanolobus</taxon>
    </lineage>
</organism>
<evidence type="ECO:0000313" key="2">
    <source>
        <dbReference type="Proteomes" id="UP001206983"/>
    </source>
</evidence>
<dbReference type="InterPro" id="IPR016155">
    <property type="entry name" value="Mopterin_synth/thiamin_S_b"/>
</dbReference>
<dbReference type="Pfam" id="PF21965">
    <property type="entry name" value="SAMP2"/>
    <property type="match status" value="1"/>
</dbReference>
<accession>A0AAE3L224</accession>
<reference evidence="1 2" key="1">
    <citation type="journal article" date="2011" name="Appl. Environ. Microbiol.">
        <title>Methanogenic archaea isolated from Taiwan's Chelungpu fault.</title>
        <authorList>
            <person name="Wu S.Y."/>
            <person name="Lai M.C."/>
        </authorList>
    </citation>
    <scope>NUCLEOTIDE SEQUENCE [LARGE SCALE GENOMIC DNA]</scope>
    <source>
        <strain evidence="1 2">St545Mb</strain>
    </source>
</reference>
<keyword evidence="2" id="KW-1185">Reference proteome</keyword>
<dbReference type="SUPFAM" id="SSF54285">
    <property type="entry name" value="MoaD/ThiS"/>
    <property type="match status" value="1"/>
</dbReference>
<gene>
    <name evidence="1" type="ORF">PV02_09585</name>
</gene>
<dbReference type="Proteomes" id="UP001206983">
    <property type="component" value="Unassembled WGS sequence"/>
</dbReference>
<sequence>MNIQMHIEVLNGYISNRELEVPQGTTYEKILETLGLNQETVLILNNGQAVPVDGTAMSGNLTIICIASQG</sequence>
<protein>
    <submittedName>
        <fullName evidence="1">Uncharacterized protein</fullName>
    </submittedName>
</protein>
<comment type="caution">
    <text evidence="1">The sequence shown here is derived from an EMBL/GenBank/DDBJ whole genome shotgun (WGS) entry which is preliminary data.</text>
</comment>
<dbReference type="RefSeq" id="WP_256623214.1">
    <property type="nucleotide sequence ID" value="NZ_JTEO01000005.1"/>
</dbReference>
<dbReference type="EMBL" id="JTEO01000005">
    <property type="protein sequence ID" value="MCQ6963353.1"/>
    <property type="molecule type" value="Genomic_DNA"/>
</dbReference>
<proteinExistence type="predicted"/>
<dbReference type="InterPro" id="IPR012675">
    <property type="entry name" value="Beta-grasp_dom_sf"/>
</dbReference>
<evidence type="ECO:0000313" key="1">
    <source>
        <dbReference type="EMBL" id="MCQ6963353.1"/>
    </source>
</evidence>